<proteinExistence type="predicted"/>
<name>A0ABZ0TVC4_9SPHI</name>
<accession>A0ABZ0TVC4</accession>
<keyword evidence="2" id="KW-1185">Reference proteome</keyword>
<dbReference type="RefSeq" id="WP_321564855.1">
    <property type="nucleotide sequence ID" value="NZ_CP139558.1"/>
</dbReference>
<evidence type="ECO:0000313" key="2">
    <source>
        <dbReference type="Proteomes" id="UP001324380"/>
    </source>
</evidence>
<evidence type="ECO:0000313" key="1">
    <source>
        <dbReference type="EMBL" id="WPU95749.1"/>
    </source>
</evidence>
<organism evidence="1 2">
    <name type="scientific">Mucilaginibacter sabulilitoris</name>
    <dbReference type="NCBI Taxonomy" id="1173583"/>
    <lineage>
        <taxon>Bacteria</taxon>
        <taxon>Pseudomonadati</taxon>
        <taxon>Bacteroidota</taxon>
        <taxon>Sphingobacteriia</taxon>
        <taxon>Sphingobacteriales</taxon>
        <taxon>Sphingobacteriaceae</taxon>
        <taxon>Mucilaginibacter</taxon>
    </lineage>
</organism>
<protein>
    <submittedName>
        <fullName evidence="1">Uncharacterized protein</fullName>
    </submittedName>
</protein>
<reference evidence="1 2" key="1">
    <citation type="submission" date="2023-11" db="EMBL/GenBank/DDBJ databases">
        <title>Analysis of the Genomes of Mucilaginibacter gossypii cycad 4 and M. sabulilitoris SNA2: microbes with the potential for plant growth promotion.</title>
        <authorList>
            <person name="Hirsch A.M."/>
            <person name="Humm E."/>
            <person name="Rubbi M."/>
            <person name="Del Vecchio G."/>
            <person name="Ha S.M."/>
            <person name="Pellegrini M."/>
            <person name="Gunsalus R.P."/>
        </authorList>
    </citation>
    <scope>NUCLEOTIDE SEQUENCE [LARGE SCALE GENOMIC DNA]</scope>
    <source>
        <strain evidence="1 2">SNA2</strain>
    </source>
</reference>
<dbReference type="Proteomes" id="UP001324380">
    <property type="component" value="Chromosome"/>
</dbReference>
<dbReference type="EMBL" id="CP139558">
    <property type="protein sequence ID" value="WPU95749.1"/>
    <property type="molecule type" value="Genomic_DNA"/>
</dbReference>
<sequence length="47" mass="5477">MKTRKNSQHQCLPKAAWFFGFPSVFYFSALTDPHCRSVIKNVHKPPE</sequence>
<gene>
    <name evidence="1" type="ORF">SNE25_09485</name>
</gene>